<reference evidence="1 2" key="1">
    <citation type="submission" date="2015-07" db="EMBL/GenBank/DDBJ databases">
        <title>Draft Genome Sequence of Streptomyces antibioticus, IMRU 3720 reveals insights in the evolution of actinomycin biosynthetic gene clusters in Streptomyces.</title>
        <authorList>
            <person name="Crnovcic I."/>
            <person name="Ruckert C."/>
            <person name="Kalinowksi J."/>
            <person name="Keller U."/>
        </authorList>
    </citation>
    <scope>NUCLEOTIDE SEQUENCE [LARGE SCALE GENOMIC DNA]</scope>
    <source>
        <strain evidence="1 2">DSM 41481</strain>
    </source>
</reference>
<dbReference type="RefSeq" id="WP_078636511.1">
    <property type="nucleotide sequence ID" value="NZ_CM007717.1"/>
</dbReference>
<gene>
    <name evidence="1" type="ORF">AFM16_35725</name>
</gene>
<evidence type="ECO:0008006" key="3">
    <source>
        <dbReference type="Google" id="ProtNLM"/>
    </source>
</evidence>
<keyword evidence="2" id="KW-1185">Reference proteome</keyword>
<accession>A0ABX3LBR1</accession>
<proteinExistence type="predicted"/>
<name>A0ABX3LBR1_STRAT</name>
<evidence type="ECO:0000313" key="1">
    <source>
        <dbReference type="EMBL" id="OOQ47979.1"/>
    </source>
</evidence>
<protein>
    <recommendedName>
        <fullName evidence="3">VWFA domain-containing protein</fullName>
    </recommendedName>
</protein>
<dbReference type="Proteomes" id="UP000190306">
    <property type="component" value="Chromosome"/>
</dbReference>
<organism evidence="1 2">
    <name type="scientific">Streptomyces antibioticus</name>
    <dbReference type="NCBI Taxonomy" id="1890"/>
    <lineage>
        <taxon>Bacteria</taxon>
        <taxon>Bacillati</taxon>
        <taxon>Actinomycetota</taxon>
        <taxon>Actinomycetes</taxon>
        <taxon>Kitasatosporales</taxon>
        <taxon>Streptomycetaceae</taxon>
        <taxon>Streptomyces</taxon>
    </lineage>
</organism>
<evidence type="ECO:0000313" key="2">
    <source>
        <dbReference type="Proteomes" id="UP000190306"/>
    </source>
</evidence>
<sequence>MSPGGAPRLAVHARLARSKRLAGARSVELPAAPLPARLVCARLGGEPFGPPLRLVVALDVSLSSLRALPAAAPGLDAFAVWLGGELRDDDELAVVDFAETARVRLEPAPIGRPFALPAPLGPELGHTASTLDALTGPVGALCAVDRDTVLVVLSTGELTGLPDHNSGGDTDHLALIGLRAVRMPAFHRSGLGRVPGWDPPHGPAPRVYDGRDAEDVALALGVSLAALTGRPLVVR</sequence>
<comment type="caution">
    <text evidence="1">The sequence shown here is derived from an EMBL/GenBank/DDBJ whole genome shotgun (WGS) entry which is preliminary data.</text>
</comment>
<dbReference type="EMBL" id="LHQL01000014">
    <property type="protein sequence ID" value="OOQ47979.1"/>
    <property type="molecule type" value="Genomic_DNA"/>
</dbReference>